<dbReference type="PANTHER" id="PTHR37419">
    <property type="entry name" value="SERINE/THREONINE-PROTEIN KINASE TOXIN HIPA"/>
    <property type="match status" value="1"/>
</dbReference>
<dbReference type="OrthoDB" id="9805913at2"/>
<feature type="domain" description="HipA N-terminal subdomain 1" evidence="5">
    <location>
        <begin position="19"/>
        <end position="112"/>
    </location>
</feature>
<dbReference type="InterPro" id="IPR052028">
    <property type="entry name" value="HipA_Ser/Thr_kinase"/>
</dbReference>
<dbReference type="EMBL" id="CP046914">
    <property type="protein sequence ID" value="QGZ63228.1"/>
    <property type="molecule type" value="Genomic_DNA"/>
</dbReference>
<keyword evidence="2" id="KW-0808">Transferase</keyword>
<feature type="domain" description="HipA-like C-terminal" evidence="4">
    <location>
        <begin position="151"/>
        <end position="369"/>
    </location>
</feature>
<evidence type="ECO:0000256" key="1">
    <source>
        <dbReference type="ARBA" id="ARBA00010164"/>
    </source>
</evidence>
<keyword evidence="7" id="KW-1185">Reference proteome</keyword>
<dbReference type="PANTHER" id="PTHR37419:SF1">
    <property type="entry name" value="SERINE_THREONINE-PROTEIN KINASE TOXIN HIPA"/>
    <property type="match status" value="1"/>
</dbReference>
<evidence type="ECO:0000256" key="3">
    <source>
        <dbReference type="ARBA" id="ARBA00022777"/>
    </source>
</evidence>
<evidence type="ECO:0000256" key="2">
    <source>
        <dbReference type="ARBA" id="ARBA00022679"/>
    </source>
</evidence>
<name>A0A7Z2GJZ8_9BURK</name>
<dbReference type="GO" id="GO:0004674">
    <property type="term" value="F:protein serine/threonine kinase activity"/>
    <property type="evidence" value="ECO:0007669"/>
    <property type="project" value="TreeGrafter"/>
</dbReference>
<protein>
    <submittedName>
        <fullName evidence="6">Type II toxin-antitoxin system HipA family toxin</fullName>
    </submittedName>
</protein>
<comment type="similarity">
    <text evidence="1">Belongs to the HipA Ser/Thr kinase family.</text>
</comment>
<dbReference type="KEGG" id="pacs:FAZ98_15600"/>
<gene>
    <name evidence="6" type="ORF">FAZ98_15600</name>
</gene>
<reference evidence="6 7" key="1">
    <citation type="submission" date="2019-12" db="EMBL/GenBank/DDBJ databases">
        <title>Paraburkholderia acidiphila 7Q-K02 sp. nov and Paraburkholderia acidisoli DHF22 sp. nov., two strains isolated from forest soil.</title>
        <authorList>
            <person name="Gao Z."/>
            <person name="Qiu L."/>
        </authorList>
    </citation>
    <scope>NUCLEOTIDE SEQUENCE [LARGE SCALE GENOMIC DNA]</scope>
    <source>
        <strain evidence="6 7">DHF22</strain>
    </source>
</reference>
<dbReference type="GO" id="GO:0005829">
    <property type="term" value="C:cytosol"/>
    <property type="evidence" value="ECO:0007669"/>
    <property type="project" value="TreeGrafter"/>
</dbReference>
<accession>A0A7Z2GJZ8</accession>
<evidence type="ECO:0000259" key="4">
    <source>
        <dbReference type="Pfam" id="PF07804"/>
    </source>
</evidence>
<dbReference type="InterPro" id="IPR012893">
    <property type="entry name" value="HipA-like_C"/>
</dbReference>
<dbReference type="AlphaFoldDB" id="A0A7Z2GJZ8"/>
<dbReference type="Pfam" id="PF07804">
    <property type="entry name" value="HipA_C"/>
    <property type="match status" value="1"/>
</dbReference>
<dbReference type="InterPro" id="IPR017508">
    <property type="entry name" value="HipA_N1"/>
</dbReference>
<proteinExistence type="inferred from homology"/>
<evidence type="ECO:0000313" key="6">
    <source>
        <dbReference type="EMBL" id="QGZ63228.1"/>
    </source>
</evidence>
<evidence type="ECO:0000313" key="7">
    <source>
        <dbReference type="Proteomes" id="UP000433577"/>
    </source>
</evidence>
<dbReference type="RefSeq" id="WP_158952221.1">
    <property type="nucleotide sequence ID" value="NZ_CP046914.1"/>
</dbReference>
<organism evidence="6 7">
    <name type="scientific">Paraburkholderia acidisoli</name>
    <dbReference type="NCBI Taxonomy" id="2571748"/>
    <lineage>
        <taxon>Bacteria</taxon>
        <taxon>Pseudomonadati</taxon>
        <taxon>Pseudomonadota</taxon>
        <taxon>Betaproteobacteria</taxon>
        <taxon>Burkholderiales</taxon>
        <taxon>Burkholderiaceae</taxon>
        <taxon>Paraburkholderia</taxon>
    </lineage>
</organism>
<dbReference type="Pfam" id="PF13657">
    <property type="entry name" value="Couple_hipA"/>
    <property type="match status" value="1"/>
</dbReference>
<sequence length="411" mass="45698">MSSAAPLDLERLLREIRTLEVHTPQGPSGLLARESRFVFNYGQTPDRAAVSLTMPVRRQSYASGDLMGIFAMNRPEGYLRFVIEERLARYGAPSDLFLLFLAGRNQIGRLTYSVPGERVPEGDGERLDELLSSPSGRLFERLIDRYALGSGISGVQPKAVVPLASEATGRPAEHTALPLRTVIVKAEGDDFPGLARNEFFCMSVAQEAALEVPGFWLSDDGQLFVMSRFDRTAEGTPLGFEDMSVLTGKAKYEGSYEMIAKAVDIYTRSDPAQKRRLFERIALSCMLRDGDAHMKNLGILYADPTGPRRLAPVFDVVCTDIYPDLDGRMALSLNRSKTFPLPAELMAFARRLELNASDSEAIMTRLQRAYDTVAARLANDPRYQKDDLLEKIRHAVEHPGIKPVTRPKAVR</sequence>
<dbReference type="Proteomes" id="UP000433577">
    <property type="component" value="Chromosome 2"/>
</dbReference>
<keyword evidence="3" id="KW-0418">Kinase</keyword>
<evidence type="ECO:0000259" key="5">
    <source>
        <dbReference type="Pfam" id="PF13657"/>
    </source>
</evidence>